<dbReference type="Pfam" id="PF09557">
    <property type="entry name" value="DUF2382"/>
    <property type="match status" value="1"/>
</dbReference>
<evidence type="ECO:0000313" key="4">
    <source>
        <dbReference type="EMBL" id="MFC3883551.1"/>
    </source>
</evidence>
<gene>
    <name evidence="4" type="ORF">ACFOU2_08535</name>
</gene>
<dbReference type="InterPro" id="IPR019060">
    <property type="entry name" value="DUF2382"/>
</dbReference>
<dbReference type="NCBIfam" id="TIGR02271">
    <property type="entry name" value="YsnF/AvaK domain"/>
    <property type="match status" value="1"/>
</dbReference>
<evidence type="ECO:0000313" key="5">
    <source>
        <dbReference type="Proteomes" id="UP001595752"/>
    </source>
</evidence>
<evidence type="ECO:0000256" key="1">
    <source>
        <dbReference type="SAM" id="MobiDB-lite"/>
    </source>
</evidence>
<dbReference type="PANTHER" id="PTHR38463">
    <property type="entry name" value="STRESS RESPONSE PROTEIN YSNF"/>
    <property type="match status" value="1"/>
</dbReference>
<dbReference type="Proteomes" id="UP001595752">
    <property type="component" value="Unassembled WGS sequence"/>
</dbReference>
<dbReference type="RefSeq" id="WP_377914127.1">
    <property type="nucleotide sequence ID" value="NZ_JBHRZT010000032.1"/>
</dbReference>
<sequence length="363" mass="40659">MVGTFYSEQEVLYAIEGLKRKGYRETDIMVVAKNRSDIPLVAAQTGVMIEADMQVSTLAGAMMGSLFTMMTAGMGGLHANALADRLMERGIPEFTAKQCETEVNKGKMIVLVDMNPAYSSPIYDDAGDVQVEAEEQKSVRLREEQLDVTRERVQIGELQLRKEVIEEQRTIHVPLTREEVYVERRPVVDGKYDGGPISDDELIHIPIMEERIEVTKRPVVVEEIIVGKRKIQETKQVQDIVKKEEARIERTEAPVMEENPYITHLASEEDLNIASLTNNGKEEIRTKRTGSLAVKEDKENPGSPNNQKNETSVNQKDSSDVEANKNIAISANSKKEGATLKAADSSDDEENKNNKTQINKKKK</sequence>
<keyword evidence="5" id="KW-1185">Reference proteome</keyword>
<feature type="region of interest" description="Disordered" evidence="1">
    <location>
        <begin position="274"/>
        <end position="363"/>
    </location>
</feature>
<feature type="domain" description="DUF2382" evidence="2">
    <location>
        <begin position="140"/>
        <end position="248"/>
    </location>
</feature>
<accession>A0ABV8B2W8</accession>
<dbReference type="InterPro" id="IPR052967">
    <property type="entry name" value="Stress_Response_Assoc"/>
</dbReference>
<comment type="caution">
    <text evidence="4">The sequence shown here is derived from an EMBL/GenBank/DDBJ whole genome shotgun (WGS) entry which is preliminary data.</text>
</comment>
<protein>
    <submittedName>
        <fullName evidence="4">YsnF/AvaK domain-containing protein</fullName>
    </submittedName>
</protein>
<dbReference type="InterPro" id="IPR025889">
    <property type="entry name" value="GSP17M-like_dom"/>
</dbReference>
<proteinExistence type="predicted"/>
<organism evidence="4 5">
    <name type="scientific">Bacillus songklensis</name>
    <dbReference type="NCBI Taxonomy" id="1069116"/>
    <lineage>
        <taxon>Bacteria</taxon>
        <taxon>Bacillati</taxon>
        <taxon>Bacillota</taxon>
        <taxon>Bacilli</taxon>
        <taxon>Bacillales</taxon>
        <taxon>Bacillaceae</taxon>
        <taxon>Bacillus</taxon>
    </lineage>
</organism>
<name>A0ABV8B2W8_9BACI</name>
<feature type="compositionally biased region" description="Polar residues" evidence="1">
    <location>
        <begin position="302"/>
        <end position="316"/>
    </location>
</feature>
<dbReference type="Pfam" id="PF11181">
    <property type="entry name" value="YflT"/>
    <property type="match status" value="1"/>
</dbReference>
<reference evidence="5" key="1">
    <citation type="journal article" date="2019" name="Int. J. Syst. Evol. Microbiol.">
        <title>The Global Catalogue of Microorganisms (GCM) 10K type strain sequencing project: providing services to taxonomists for standard genome sequencing and annotation.</title>
        <authorList>
            <consortium name="The Broad Institute Genomics Platform"/>
            <consortium name="The Broad Institute Genome Sequencing Center for Infectious Disease"/>
            <person name="Wu L."/>
            <person name="Ma J."/>
        </authorList>
    </citation>
    <scope>NUCLEOTIDE SEQUENCE [LARGE SCALE GENOMIC DNA]</scope>
    <source>
        <strain evidence="5">CCUG 61889</strain>
    </source>
</reference>
<dbReference type="PANTHER" id="PTHR38463:SF1">
    <property type="entry name" value="STRESS RESPONSE PROTEIN YSNF"/>
    <property type="match status" value="1"/>
</dbReference>
<evidence type="ECO:0000259" key="3">
    <source>
        <dbReference type="Pfam" id="PF11181"/>
    </source>
</evidence>
<dbReference type="EMBL" id="JBHRZT010000032">
    <property type="protein sequence ID" value="MFC3883551.1"/>
    <property type="molecule type" value="Genomic_DNA"/>
</dbReference>
<evidence type="ECO:0000259" key="2">
    <source>
        <dbReference type="Pfam" id="PF09557"/>
    </source>
</evidence>
<feature type="domain" description="General stress protein 17M-like" evidence="3">
    <location>
        <begin position="2"/>
        <end position="106"/>
    </location>
</feature>